<comment type="caution">
    <text evidence="1">The sequence shown here is derived from an EMBL/GenBank/DDBJ whole genome shotgun (WGS) entry which is preliminary data.</text>
</comment>
<proteinExistence type="predicted"/>
<reference evidence="1 2" key="1">
    <citation type="submission" date="2022-01" db="EMBL/GenBank/DDBJ databases">
        <title>A high-quality chromosome-level genome assembly of rohu carp, Labeo rohita.</title>
        <authorList>
            <person name="Arick M.A. II"/>
            <person name="Hsu C.-Y."/>
            <person name="Magbanua Z."/>
            <person name="Pechanova O."/>
            <person name="Grover C."/>
            <person name="Miller E."/>
            <person name="Thrash A."/>
            <person name="Ezzel L."/>
            <person name="Alam S."/>
            <person name="Benzie J."/>
            <person name="Hamilton M."/>
            <person name="Karsi A."/>
            <person name="Lawrence M.L."/>
            <person name="Peterson D.G."/>
        </authorList>
    </citation>
    <scope>NUCLEOTIDE SEQUENCE [LARGE SCALE GENOMIC DNA]</scope>
    <source>
        <strain evidence="2">BAU-BD-2019</strain>
        <tissue evidence="1">Blood</tissue>
    </source>
</reference>
<dbReference type="EMBL" id="JACTAM010000003">
    <property type="protein sequence ID" value="KAI2666737.1"/>
    <property type="molecule type" value="Genomic_DNA"/>
</dbReference>
<dbReference type="InterPro" id="IPR052055">
    <property type="entry name" value="Hepadnavirus_pol/RT"/>
</dbReference>
<dbReference type="PANTHER" id="PTHR33050:SF7">
    <property type="entry name" value="RIBONUCLEASE H"/>
    <property type="match status" value="1"/>
</dbReference>
<dbReference type="CDD" id="cd09275">
    <property type="entry name" value="RNase_HI_RT_DIRS1"/>
    <property type="match status" value="1"/>
</dbReference>
<name>A0ABQ8MV88_LABRO</name>
<dbReference type="PANTHER" id="PTHR33050">
    <property type="entry name" value="REVERSE TRANSCRIPTASE DOMAIN-CONTAINING PROTEIN"/>
    <property type="match status" value="1"/>
</dbReference>
<keyword evidence="2" id="KW-1185">Reference proteome</keyword>
<evidence type="ECO:0000313" key="1">
    <source>
        <dbReference type="EMBL" id="KAI2666737.1"/>
    </source>
</evidence>
<sequence length="594" mass="63604">MSTCWSRIATCGCTCQKCGKFEVCFLHPISQVGPSGNTVIEFAAKSFTVGADRAAGQGSGPLPPTTPVCSLPRTVPYSTAFSAFRTSPFQVARHPLRSTAFSYKIDSGQECYGPLSGDRSPPGKGAIDPIPSAKMKEGGLRLVDGIRPEQHVLSCLDPPRLCLRDQAHQYKVPPAAYPYRPAPLRSSLVGYGLRTQGHGSQPLTQLGLRVNWEKSKLSPAQRISFLCVELDSVSMSASLSPERAQSVLRCVATLRCGQRSPKTGSEAPRAHGILSRSHADGFDAHETAAALASYSSPQVGVASGHIPCEHHTIVSPDTQPLDRHCVSTVRCSLGTSVQTHRCHHRCFQDRLGCHLQRAGSFRGLDRPLTILAHELSGVVGSASSSEEVPAYDSWGKHVLVRSDNTATVAYINHQGGVLSFCMSQLARHLLLWSQHRPKSLRATHILGKSNHIADSLHTQIHPLPVVVRSDRGPPRVRRTGTQLTEGLAQVCVSSSEPHRTNFVQSQGGQGTDSLGGPLLAQQNLVLRPVAPGISPSLAHSSEGGPLFSGEGHILAPVPQSLEPPPMVPGCDQEDFRDLSPSVVNTLLQARAPSS</sequence>
<gene>
    <name evidence="1" type="ORF">H4Q32_026428</name>
</gene>
<dbReference type="Proteomes" id="UP000830375">
    <property type="component" value="Unassembled WGS sequence"/>
</dbReference>
<accession>A0ABQ8MV88</accession>
<evidence type="ECO:0000313" key="2">
    <source>
        <dbReference type="Proteomes" id="UP000830375"/>
    </source>
</evidence>
<protein>
    <submittedName>
        <fullName evidence="1">ORF V: Enzymatic polyprotein</fullName>
    </submittedName>
</protein>
<organism evidence="1 2">
    <name type="scientific">Labeo rohita</name>
    <name type="common">Indian major carp</name>
    <name type="synonym">Cyprinus rohita</name>
    <dbReference type="NCBI Taxonomy" id="84645"/>
    <lineage>
        <taxon>Eukaryota</taxon>
        <taxon>Metazoa</taxon>
        <taxon>Chordata</taxon>
        <taxon>Craniata</taxon>
        <taxon>Vertebrata</taxon>
        <taxon>Euteleostomi</taxon>
        <taxon>Actinopterygii</taxon>
        <taxon>Neopterygii</taxon>
        <taxon>Teleostei</taxon>
        <taxon>Ostariophysi</taxon>
        <taxon>Cypriniformes</taxon>
        <taxon>Cyprinidae</taxon>
        <taxon>Labeoninae</taxon>
        <taxon>Labeonini</taxon>
        <taxon>Labeo</taxon>
    </lineage>
</organism>